<name>A1VWH7_POLNA</name>
<keyword evidence="1" id="KW-0614">Plasmid</keyword>
<reference evidence="2" key="1">
    <citation type="journal article" date="2009" name="Environ. Microbiol.">
        <title>The genome of Polaromonas naphthalenivorans strain CJ2, isolated from coal tar-contaminated sediment, reveals physiological and metabolic versatility and evolution through extensive horizontal gene transfer.</title>
        <authorList>
            <person name="Yagi J.M."/>
            <person name="Sims D."/>
            <person name="Brettin T."/>
            <person name="Bruce D."/>
            <person name="Madsen E.L."/>
        </authorList>
    </citation>
    <scope>NUCLEOTIDE SEQUENCE [LARGE SCALE GENOMIC DNA]</scope>
    <source>
        <strain evidence="2">CJ2</strain>
        <plasmid evidence="2">Plasmid pPNAP03</plasmid>
    </source>
</reference>
<dbReference type="AlphaFoldDB" id="A1VWH7"/>
<evidence type="ECO:0000313" key="2">
    <source>
        <dbReference type="Proteomes" id="UP000000644"/>
    </source>
</evidence>
<dbReference type="EMBL" id="CP000532">
    <property type="protein sequence ID" value="ABM40005.1"/>
    <property type="molecule type" value="Genomic_DNA"/>
</dbReference>
<accession>A1VWH7</accession>
<dbReference type="HOGENOM" id="CLU_3357670_0_0_4"/>
<organism evidence="1 2">
    <name type="scientific">Polaromonas naphthalenivorans (strain CJ2)</name>
    <dbReference type="NCBI Taxonomy" id="365044"/>
    <lineage>
        <taxon>Bacteria</taxon>
        <taxon>Pseudomonadati</taxon>
        <taxon>Pseudomonadota</taxon>
        <taxon>Betaproteobacteria</taxon>
        <taxon>Burkholderiales</taxon>
        <taxon>Comamonadaceae</taxon>
        <taxon>Polaromonas</taxon>
    </lineage>
</organism>
<proteinExistence type="predicted"/>
<gene>
    <name evidence="1" type="ordered locus">Pnap_4943</name>
</gene>
<evidence type="ECO:0000313" key="1">
    <source>
        <dbReference type="EMBL" id="ABM40005.1"/>
    </source>
</evidence>
<sequence>MSRSPKVDPAAYEALLARLTGMGFDLQRLEKTIQRE</sequence>
<keyword evidence="2" id="KW-1185">Reference proteome</keyword>
<dbReference type="Proteomes" id="UP000000644">
    <property type="component" value="Plasmid pPNAP03"/>
</dbReference>
<geneLocation type="plasmid" evidence="1 2">
    <name>pPNAP03</name>
</geneLocation>
<dbReference type="KEGG" id="pna:Pnap_4943"/>
<protein>
    <submittedName>
        <fullName evidence="1">Uncharacterized protein</fullName>
    </submittedName>
</protein>